<feature type="region of interest" description="Disordered" evidence="1">
    <location>
        <begin position="246"/>
        <end position="288"/>
    </location>
</feature>
<feature type="compositionally biased region" description="Polar residues" evidence="1">
    <location>
        <begin position="246"/>
        <end position="257"/>
    </location>
</feature>
<feature type="compositionally biased region" description="Polar residues" evidence="1">
    <location>
        <begin position="116"/>
        <end position="129"/>
    </location>
</feature>
<evidence type="ECO:0008006" key="4">
    <source>
        <dbReference type="Google" id="ProtNLM"/>
    </source>
</evidence>
<feature type="region of interest" description="Disordered" evidence="1">
    <location>
        <begin position="1"/>
        <end position="51"/>
    </location>
</feature>
<sequence>MANKKDAGMSFDSFLKAGRQRKKNEALAEEIFGRGANRRSSAPGAGRAMGTNKLLAAHHAAVAGAGVTKRPSSTGLRSSLNAPDRPRAHQLSRTASSSHLDRANSSRLFASLANPAISNVRSDPPSSGIPTGPAGANGRSAGVASKQEGINIKGAATPASRGPVVVIASNFAMGTTAADIEAVMLPVGGEMESCRLVSSSPTVIAEMVFKDREGAENVVGMFNNKMADGRLLYVYIKDAPAHRFNNPTASSSFGQPSNTPPPSAPSQPRNHRSNPPTGPRADRDRGNQYHDRDVAVEGEEAMMDVEQSGEASARRAPAEWQDGSYGFRENGGFSGRRGGSGMGRRGGGWGGGALERVRCSMLTERSDMVMAALVAKRVH</sequence>
<dbReference type="InterPro" id="IPR035979">
    <property type="entry name" value="RBD_domain_sf"/>
</dbReference>
<gene>
    <name evidence="2" type="ORF">BDY21DRAFT_390389</name>
</gene>
<evidence type="ECO:0000313" key="2">
    <source>
        <dbReference type="EMBL" id="KAF2457738.1"/>
    </source>
</evidence>
<feature type="region of interest" description="Disordered" evidence="1">
    <location>
        <begin position="309"/>
        <end position="348"/>
    </location>
</feature>
<evidence type="ECO:0000313" key="3">
    <source>
        <dbReference type="Proteomes" id="UP000799766"/>
    </source>
</evidence>
<proteinExistence type="predicted"/>
<feature type="region of interest" description="Disordered" evidence="1">
    <location>
        <begin position="64"/>
        <end position="102"/>
    </location>
</feature>
<evidence type="ECO:0000256" key="1">
    <source>
        <dbReference type="SAM" id="MobiDB-lite"/>
    </source>
</evidence>
<keyword evidence="3" id="KW-1185">Reference proteome</keyword>
<dbReference type="EMBL" id="MU001679">
    <property type="protein sequence ID" value="KAF2457738.1"/>
    <property type="molecule type" value="Genomic_DNA"/>
</dbReference>
<feature type="compositionally biased region" description="Polar residues" evidence="1">
    <location>
        <begin position="70"/>
        <end position="81"/>
    </location>
</feature>
<accession>A0A6A6P1P5</accession>
<reference evidence="2" key="1">
    <citation type="journal article" date="2020" name="Stud. Mycol.">
        <title>101 Dothideomycetes genomes: a test case for predicting lifestyles and emergence of pathogens.</title>
        <authorList>
            <person name="Haridas S."/>
            <person name="Albert R."/>
            <person name="Binder M."/>
            <person name="Bloem J."/>
            <person name="Labutti K."/>
            <person name="Salamov A."/>
            <person name="Andreopoulos B."/>
            <person name="Baker S."/>
            <person name="Barry K."/>
            <person name="Bills G."/>
            <person name="Bluhm B."/>
            <person name="Cannon C."/>
            <person name="Castanera R."/>
            <person name="Culley D."/>
            <person name="Daum C."/>
            <person name="Ezra D."/>
            <person name="Gonzalez J."/>
            <person name="Henrissat B."/>
            <person name="Kuo A."/>
            <person name="Liang C."/>
            <person name="Lipzen A."/>
            <person name="Lutzoni F."/>
            <person name="Magnuson J."/>
            <person name="Mondo S."/>
            <person name="Nolan M."/>
            <person name="Ohm R."/>
            <person name="Pangilinan J."/>
            <person name="Park H.-J."/>
            <person name="Ramirez L."/>
            <person name="Alfaro M."/>
            <person name="Sun H."/>
            <person name="Tritt A."/>
            <person name="Yoshinaga Y."/>
            <person name="Zwiers L.-H."/>
            <person name="Turgeon B."/>
            <person name="Goodwin S."/>
            <person name="Spatafora J."/>
            <person name="Crous P."/>
            <person name="Grigoriev I."/>
        </authorList>
    </citation>
    <scope>NUCLEOTIDE SEQUENCE</scope>
    <source>
        <strain evidence="2">ATCC 16933</strain>
    </source>
</reference>
<feature type="compositionally biased region" description="Gly residues" evidence="1">
    <location>
        <begin position="332"/>
        <end position="348"/>
    </location>
</feature>
<dbReference type="SUPFAM" id="SSF54928">
    <property type="entry name" value="RNA-binding domain, RBD"/>
    <property type="match status" value="1"/>
</dbReference>
<dbReference type="AlphaFoldDB" id="A0A6A6P1P5"/>
<feature type="region of interest" description="Disordered" evidence="1">
    <location>
        <begin position="116"/>
        <end position="142"/>
    </location>
</feature>
<dbReference type="OrthoDB" id="5374349at2759"/>
<protein>
    <recommendedName>
        <fullName evidence="4">RRM domain-containing protein</fullName>
    </recommendedName>
</protein>
<organism evidence="2 3">
    <name type="scientific">Lineolata rhizophorae</name>
    <dbReference type="NCBI Taxonomy" id="578093"/>
    <lineage>
        <taxon>Eukaryota</taxon>
        <taxon>Fungi</taxon>
        <taxon>Dikarya</taxon>
        <taxon>Ascomycota</taxon>
        <taxon>Pezizomycotina</taxon>
        <taxon>Dothideomycetes</taxon>
        <taxon>Dothideomycetes incertae sedis</taxon>
        <taxon>Lineolatales</taxon>
        <taxon>Lineolataceae</taxon>
        <taxon>Lineolata</taxon>
    </lineage>
</organism>
<dbReference type="GO" id="GO:0003676">
    <property type="term" value="F:nucleic acid binding"/>
    <property type="evidence" value="ECO:0007669"/>
    <property type="project" value="InterPro"/>
</dbReference>
<dbReference type="Proteomes" id="UP000799766">
    <property type="component" value="Unassembled WGS sequence"/>
</dbReference>
<name>A0A6A6P1P5_9PEZI</name>
<dbReference type="CDD" id="cd00590">
    <property type="entry name" value="RRM_SF"/>
    <property type="match status" value="1"/>
</dbReference>